<dbReference type="PROSITE" id="PS50206">
    <property type="entry name" value="RHODANESE_3"/>
    <property type="match status" value="1"/>
</dbReference>
<feature type="chain" id="PRO_5011453473" evidence="2">
    <location>
        <begin position="22"/>
        <end position="205"/>
    </location>
</feature>
<feature type="domain" description="Rhodanese" evidence="3">
    <location>
        <begin position="60"/>
        <end position="146"/>
    </location>
</feature>
<dbReference type="InterPro" id="IPR001763">
    <property type="entry name" value="Rhodanese-like_dom"/>
</dbReference>
<dbReference type="SMART" id="SM00450">
    <property type="entry name" value="RHOD"/>
    <property type="match status" value="1"/>
</dbReference>
<dbReference type="EMBL" id="FOVF01000019">
    <property type="protein sequence ID" value="SFN40731.1"/>
    <property type="molecule type" value="Genomic_DNA"/>
</dbReference>
<dbReference type="InterPro" id="IPR036873">
    <property type="entry name" value="Rhodanese-like_dom_sf"/>
</dbReference>
<accession>A0A1I4YRU1</accession>
<dbReference type="GO" id="GO:0016740">
    <property type="term" value="F:transferase activity"/>
    <property type="evidence" value="ECO:0007669"/>
    <property type="project" value="UniProtKB-KW"/>
</dbReference>
<organism evidence="4 5">
    <name type="scientific">Dokdonella immobilis</name>
    <dbReference type="NCBI Taxonomy" id="578942"/>
    <lineage>
        <taxon>Bacteria</taxon>
        <taxon>Pseudomonadati</taxon>
        <taxon>Pseudomonadota</taxon>
        <taxon>Gammaproteobacteria</taxon>
        <taxon>Lysobacterales</taxon>
        <taxon>Rhodanobacteraceae</taxon>
        <taxon>Dokdonella</taxon>
    </lineage>
</organism>
<dbReference type="Proteomes" id="UP000198575">
    <property type="component" value="Unassembled WGS sequence"/>
</dbReference>
<protein>
    <submittedName>
        <fullName evidence="4">Rhodanese-related sulfurtransferase</fullName>
    </submittedName>
</protein>
<dbReference type="Gene3D" id="3.40.250.10">
    <property type="entry name" value="Rhodanese-like domain"/>
    <property type="match status" value="1"/>
</dbReference>
<evidence type="ECO:0000256" key="1">
    <source>
        <dbReference type="SAM" id="MobiDB-lite"/>
    </source>
</evidence>
<sequence>MSASRALGWAAFVLGTAAAFAGSPHRGGAVPRARVDRFEDATADLPAVSATQLAEWIRSREPGLRVIDLRSADAFEAYRIPGARRHDAESLDRLASSDRDVLVLVSADGRIPAQAGRHLRNSGAREILVLRKGVRGWLEEVINPVLGAGTTPRARQRIEARAELSRYFGGQPRIGTPGSPSAGRAMPATDDVDTDIAHLRRRGCG</sequence>
<dbReference type="CDD" id="cd00158">
    <property type="entry name" value="RHOD"/>
    <property type="match status" value="1"/>
</dbReference>
<dbReference type="RefSeq" id="WP_092408688.1">
    <property type="nucleotide sequence ID" value="NZ_FOVF01000019.1"/>
</dbReference>
<evidence type="ECO:0000259" key="3">
    <source>
        <dbReference type="PROSITE" id="PS50206"/>
    </source>
</evidence>
<dbReference type="OrthoDB" id="9814704at2"/>
<dbReference type="STRING" id="578942.SAMN05216289_11963"/>
<evidence type="ECO:0000313" key="5">
    <source>
        <dbReference type="Proteomes" id="UP000198575"/>
    </source>
</evidence>
<dbReference type="Pfam" id="PF00581">
    <property type="entry name" value="Rhodanese"/>
    <property type="match status" value="1"/>
</dbReference>
<keyword evidence="5" id="KW-1185">Reference proteome</keyword>
<name>A0A1I4YRU1_9GAMM</name>
<keyword evidence="2" id="KW-0732">Signal</keyword>
<feature type="region of interest" description="Disordered" evidence="1">
    <location>
        <begin position="169"/>
        <end position="192"/>
    </location>
</feature>
<evidence type="ECO:0000313" key="4">
    <source>
        <dbReference type="EMBL" id="SFN40731.1"/>
    </source>
</evidence>
<dbReference type="SUPFAM" id="SSF52821">
    <property type="entry name" value="Rhodanese/Cell cycle control phosphatase"/>
    <property type="match status" value="1"/>
</dbReference>
<keyword evidence="4" id="KW-0808">Transferase</keyword>
<evidence type="ECO:0000256" key="2">
    <source>
        <dbReference type="SAM" id="SignalP"/>
    </source>
</evidence>
<gene>
    <name evidence="4" type="ORF">SAMN05216289_11963</name>
</gene>
<dbReference type="AlphaFoldDB" id="A0A1I4YRU1"/>
<feature type="signal peptide" evidence="2">
    <location>
        <begin position="1"/>
        <end position="21"/>
    </location>
</feature>
<reference evidence="4 5" key="1">
    <citation type="submission" date="2016-10" db="EMBL/GenBank/DDBJ databases">
        <authorList>
            <person name="de Groot N.N."/>
        </authorList>
    </citation>
    <scope>NUCLEOTIDE SEQUENCE [LARGE SCALE GENOMIC DNA]</scope>
    <source>
        <strain evidence="4 5">CGMCC 1.7659</strain>
    </source>
</reference>
<proteinExistence type="predicted"/>